<evidence type="ECO:0000313" key="2">
    <source>
        <dbReference type="EMBL" id="SLN66248.1"/>
    </source>
</evidence>
<accession>A0A1Y5TNE5</accession>
<evidence type="ECO:0000313" key="3">
    <source>
        <dbReference type="Proteomes" id="UP000193409"/>
    </source>
</evidence>
<proteinExistence type="predicted"/>
<name>A0A1Y5TNE5_9RHOB</name>
<evidence type="ECO:0000256" key="1">
    <source>
        <dbReference type="SAM" id="SignalP"/>
    </source>
</evidence>
<gene>
    <name evidence="2" type="primary">pliG</name>
    <name evidence="2" type="ORF">PSA7680_03505</name>
</gene>
<reference evidence="2 3" key="1">
    <citation type="submission" date="2017-03" db="EMBL/GenBank/DDBJ databases">
        <authorList>
            <person name="Afonso C.L."/>
            <person name="Miller P.J."/>
            <person name="Scott M.A."/>
            <person name="Spackman E."/>
            <person name="Goraichik I."/>
            <person name="Dimitrov K.M."/>
            <person name="Suarez D.L."/>
            <person name="Swayne D.E."/>
        </authorList>
    </citation>
    <scope>NUCLEOTIDE SEQUENCE [LARGE SCALE GENOMIC DNA]</scope>
    <source>
        <strain evidence="2 3">CECT 7680</strain>
    </source>
</reference>
<keyword evidence="1" id="KW-0732">Signal</keyword>
<dbReference type="EMBL" id="FWFQ01000040">
    <property type="protein sequence ID" value="SLN66248.1"/>
    <property type="molecule type" value="Genomic_DNA"/>
</dbReference>
<keyword evidence="3" id="KW-1185">Reference proteome</keyword>
<sequence length="132" mass="14084">MRHVLIALFALFALPLAAQTKIPVQFERGTDGATLSGSVIGDEYVDYVLGARKGQKMNVGLSVEGTNGNGTVYFNILPPGSDGYAIYNGSIDGNDAFVELPETGDYTIRVYQMGNDRDTGKTSGFRLGVGIK</sequence>
<dbReference type="AlphaFoldDB" id="A0A1Y5TNE5"/>
<dbReference type="Proteomes" id="UP000193409">
    <property type="component" value="Unassembled WGS sequence"/>
</dbReference>
<organism evidence="2 3">
    <name type="scientific">Pseudoruegeria aquimaris</name>
    <dbReference type="NCBI Taxonomy" id="393663"/>
    <lineage>
        <taxon>Bacteria</taxon>
        <taxon>Pseudomonadati</taxon>
        <taxon>Pseudomonadota</taxon>
        <taxon>Alphaproteobacteria</taxon>
        <taxon>Rhodobacterales</taxon>
        <taxon>Roseobacteraceae</taxon>
        <taxon>Pseudoruegeria</taxon>
    </lineage>
</organism>
<protein>
    <submittedName>
        <fullName evidence="2">Inhibitor of g-type lysozyme</fullName>
    </submittedName>
</protein>
<feature type="chain" id="PRO_5013051489" evidence="1">
    <location>
        <begin position="21"/>
        <end position="132"/>
    </location>
</feature>
<dbReference type="RefSeq" id="WP_085869985.1">
    <property type="nucleotide sequence ID" value="NZ_FWFQ01000040.1"/>
</dbReference>
<feature type="signal peptide" evidence="1">
    <location>
        <begin position="1"/>
        <end position="20"/>
    </location>
</feature>
<dbReference type="OrthoDB" id="964913at2"/>
<dbReference type="Gene3D" id="2.60.120.380">
    <property type="match status" value="1"/>
</dbReference>